<evidence type="ECO:0000313" key="2">
    <source>
        <dbReference type="EMBL" id="KAF2295892.1"/>
    </source>
</evidence>
<name>A0A6A6L399_HEVBR</name>
<gene>
    <name evidence="2" type="ORF">GH714_034941</name>
</gene>
<keyword evidence="1" id="KW-0472">Membrane</keyword>
<evidence type="ECO:0000313" key="3">
    <source>
        <dbReference type="Proteomes" id="UP000467840"/>
    </source>
</evidence>
<evidence type="ECO:0008006" key="4">
    <source>
        <dbReference type="Google" id="ProtNLM"/>
    </source>
</evidence>
<dbReference type="PANTHER" id="PTHR47074">
    <property type="entry name" value="BNAC02G40300D PROTEIN"/>
    <property type="match status" value="1"/>
</dbReference>
<keyword evidence="1" id="KW-0812">Transmembrane</keyword>
<feature type="transmembrane region" description="Helical" evidence="1">
    <location>
        <begin position="55"/>
        <end position="75"/>
    </location>
</feature>
<keyword evidence="3" id="KW-1185">Reference proteome</keyword>
<dbReference type="Proteomes" id="UP000467840">
    <property type="component" value="Chromosome 7"/>
</dbReference>
<dbReference type="AlphaFoldDB" id="A0A6A6L399"/>
<keyword evidence="1" id="KW-1133">Transmembrane helix</keyword>
<proteinExistence type="predicted"/>
<dbReference type="PANTHER" id="PTHR47074:SF48">
    <property type="entry name" value="POLYNUCLEOTIDYL TRANSFERASE, RIBONUCLEASE H-LIKE SUPERFAMILY PROTEIN"/>
    <property type="match status" value="1"/>
</dbReference>
<sequence length="180" mass="20077">MDRMNDPNSYANNSGLCGMQIKVSCEKVPSKPNLKEENPKNSKSWETWFSWEMAVIGYPSAFLSTILAMYVIGYFKVAPQPSKRRRNLVRHGLFVRADKVSGFATPNINSSDSKWTCPQSGTLKCNIDVAVFDDRQSTGFGFVLRDENGMFVITGSGWHPGLRPLKFAEAIVVVECSTIL</sequence>
<reference evidence="2 3" key="1">
    <citation type="journal article" date="2020" name="Mol. Plant">
        <title>The Chromosome-Based Rubber Tree Genome Provides New Insights into Spurge Genome Evolution and Rubber Biosynthesis.</title>
        <authorList>
            <person name="Liu J."/>
            <person name="Shi C."/>
            <person name="Shi C.C."/>
            <person name="Li W."/>
            <person name="Zhang Q.J."/>
            <person name="Zhang Y."/>
            <person name="Li K."/>
            <person name="Lu H.F."/>
            <person name="Shi C."/>
            <person name="Zhu S.T."/>
            <person name="Xiao Z.Y."/>
            <person name="Nan H."/>
            <person name="Yue Y."/>
            <person name="Zhu X.G."/>
            <person name="Wu Y."/>
            <person name="Hong X.N."/>
            <person name="Fan G.Y."/>
            <person name="Tong Y."/>
            <person name="Zhang D."/>
            <person name="Mao C.L."/>
            <person name="Liu Y.L."/>
            <person name="Hao S.J."/>
            <person name="Liu W.Q."/>
            <person name="Lv M.Q."/>
            <person name="Zhang H.B."/>
            <person name="Liu Y."/>
            <person name="Hu-Tang G.R."/>
            <person name="Wang J.P."/>
            <person name="Wang J.H."/>
            <person name="Sun Y.H."/>
            <person name="Ni S.B."/>
            <person name="Chen W.B."/>
            <person name="Zhang X.C."/>
            <person name="Jiao Y.N."/>
            <person name="Eichler E.E."/>
            <person name="Li G.H."/>
            <person name="Liu X."/>
            <person name="Gao L.Z."/>
        </authorList>
    </citation>
    <scope>NUCLEOTIDE SEQUENCE [LARGE SCALE GENOMIC DNA]</scope>
    <source>
        <strain evidence="3">cv. GT1</strain>
        <tissue evidence="2">Leaf</tissue>
    </source>
</reference>
<organism evidence="2 3">
    <name type="scientific">Hevea brasiliensis</name>
    <name type="common">Para rubber tree</name>
    <name type="synonym">Siphonia brasiliensis</name>
    <dbReference type="NCBI Taxonomy" id="3981"/>
    <lineage>
        <taxon>Eukaryota</taxon>
        <taxon>Viridiplantae</taxon>
        <taxon>Streptophyta</taxon>
        <taxon>Embryophyta</taxon>
        <taxon>Tracheophyta</taxon>
        <taxon>Spermatophyta</taxon>
        <taxon>Magnoliopsida</taxon>
        <taxon>eudicotyledons</taxon>
        <taxon>Gunneridae</taxon>
        <taxon>Pentapetalae</taxon>
        <taxon>rosids</taxon>
        <taxon>fabids</taxon>
        <taxon>Malpighiales</taxon>
        <taxon>Euphorbiaceae</taxon>
        <taxon>Crotonoideae</taxon>
        <taxon>Micrandreae</taxon>
        <taxon>Hevea</taxon>
    </lineage>
</organism>
<evidence type="ECO:0000256" key="1">
    <source>
        <dbReference type="SAM" id="Phobius"/>
    </source>
</evidence>
<dbReference type="InterPro" id="IPR052929">
    <property type="entry name" value="RNase_H-like_EbsB-rel"/>
</dbReference>
<comment type="caution">
    <text evidence="2">The sequence shown here is derived from an EMBL/GenBank/DDBJ whole genome shotgun (WGS) entry which is preliminary data.</text>
</comment>
<dbReference type="EMBL" id="JAAGAX010000013">
    <property type="protein sequence ID" value="KAF2295892.1"/>
    <property type="molecule type" value="Genomic_DNA"/>
</dbReference>
<accession>A0A6A6L399</accession>
<protein>
    <recommendedName>
        <fullName evidence="4">RNase H type-1 domain-containing protein</fullName>
    </recommendedName>
</protein>